<organism evidence="10 11">
    <name type="scientific">Microbulbifer yueqingensis</name>
    <dbReference type="NCBI Taxonomy" id="658219"/>
    <lineage>
        <taxon>Bacteria</taxon>
        <taxon>Pseudomonadati</taxon>
        <taxon>Pseudomonadota</taxon>
        <taxon>Gammaproteobacteria</taxon>
        <taxon>Cellvibrionales</taxon>
        <taxon>Microbulbiferaceae</taxon>
        <taxon>Microbulbifer</taxon>
    </lineage>
</organism>
<dbReference type="NCBIfam" id="TIGR00558">
    <property type="entry name" value="pdxH"/>
    <property type="match status" value="1"/>
</dbReference>
<dbReference type="PIRSF" id="PIRSF000190">
    <property type="entry name" value="Pyd_amn-ph_oxd"/>
    <property type="match status" value="1"/>
</dbReference>
<dbReference type="EC" id="1.4.3.5" evidence="5"/>
<dbReference type="Pfam" id="PF10590">
    <property type="entry name" value="PNP_phzG_C"/>
    <property type="match status" value="1"/>
</dbReference>
<keyword evidence="3 5" id="KW-0288">FMN</keyword>
<dbReference type="STRING" id="658219.SAMN05216212_0336"/>
<feature type="binding site" evidence="5 7">
    <location>
        <position position="183"/>
    </location>
    <ligand>
        <name>FMN</name>
        <dbReference type="ChEBI" id="CHEBI:58210"/>
    </ligand>
</feature>
<accession>A0A1G8V141</accession>
<name>A0A1G8V141_9GAMM</name>
<gene>
    <name evidence="5" type="primary">pdxH</name>
    <name evidence="10" type="ORF">SAMN05216212_0336</name>
</gene>
<reference evidence="11" key="1">
    <citation type="submission" date="2016-10" db="EMBL/GenBank/DDBJ databases">
        <authorList>
            <person name="Varghese N."/>
            <person name="Submissions S."/>
        </authorList>
    </citation>
    <scope>NUCLEOTIDE SEQUENCE [LARGE SCALE GENOMIC DNA]</scope>
    <source>
        <strain evidence="11">CGMCC 1.10658</strain>
    </source>
</reference>
<dbReference type="HAMAP" id="MF_01629">
    <property type="entry name" value="PdxH"/>
    <property type="match status" value="1"/>
</dbReference>
<dbReference type="PROSITE" id="PS01064">
    <property type="entry name" value="PYRIDOX_OXIDASE"/>
    <property type="match status" value="1"/>
</dbReference>
<feature type="binding site" evidence="5 6">
    <location>
        <position position="65"/>
    </location>
    <ligand>
        <name>substrate</name>
    </ligand>
</feature>
<evidence type="ECO:0000256" key="7">
    <source>
        <dbReference type="PIRSR" id="PIRSR000190-2"/>
    </source>
</evidence>
<dbReference type="PANTHER" id="PTHR10851:SF0">
    <property type="entry name" value="PYRIDOXINE-5'-PHOSPHATE OXIDASE"/>
    <property type="match status" value="1"/>
</dbReference>
<protein>
    <recommendedName>
        <fullName evidence="5">Pyridoxine/pyridoxamine 5'-phosphate oxidase</fullName>
        <ecNumber evidence="5">1.4.3.5</ecNumber>
    </recommendedName>
    <alternativeName>
        <fullName evidence="5">PNP/PMP oxidase</fullName>
        <shortName evidence="5">PNPOx</shortName>
    </alternativeName>
    <alternativeName>
        <fullName evidence="5">Pyridoxal 5'-phosphate synthase</fullName>
    </alternativeName>
</protein>
<dbReference type="EMBL" id="FNFH01000001">
    <property type="protein sequence ID" value="SDJ59065.1"/>
    <property type="molecule type" value="Genomic_DNA"/>
</dbReference>
<comment type="subunit">
    <text evidence="5">Homodimer.</text>
</comment>
<evidence type="ECO:0000259" key="8">
    <source>
        <dbReference type="Pfam" id="PF01243"/>
    </source>
</evidence>
<comment type="catalytic activity">
    <reaction evidence="5">
        <text>pyridoxine 5'-phosphate + O2 = pyridoxal 5'-phosphate + H2O2</text>
        <dbReference type="Rhea" id="RHEA:15149"/>
        <dbReference type="ChEBI" id="CHEBI:15379"/>
        <dbReference type="ChEBI" id="CHEBI:16240"/>
        <dbReference type="ChEBI" id="CHEBI:58589"/>
        <dbReference type="ChEBI" id="CHEBI:597326"/>
        <dbReference type="EC" id="1.4.3.5"/>
    </reaction>
</comment>
<feature type="binding site" evidence="5 7">
    <location>
        <position position="104"/>
    </location>
    <ligand>
        <name>FMN</name>
        <dbReference type="ChEBI" id="CHEBI:58210"/>
    </ligand>
</feature>
<dbReference type="GO" id="GO:0010181">
    <property type="term" value="F:FMN binding"/>
    <property type="evidence" value="ECO:0007669"/>
    <property type="project" value="UniProtKB-UniRule"/>
</dbReference>
<evidence type="ECO:0000256" key="6">
    <source>
        <dbReference type="PIRSR" id="PIRSR000190-1"/>
    </source>
</evidence>
<feature type="binding site" evidence="6">
    <location>
        <begin position="7"/>
        <end position="10"/>
    </location>
    <ligand>
        <name>substrate</name>
    </ligand>
</feature>
<dbReference type="SUPFAM" id="SSF50475">
    <property type="entry name" value="FMN-binding split barrel"/>
    <property type="match status" value="1"/>
</dbReference>
<feature type="binding site" evidence="5 7">
    <location>
        <begin position="60"/>
        <end position="65"/>
    </location>
    <ligand>
        <name>FMN</name>
        <dbReference type="ChEBI" id="CHEBI:58210"/>
    </ligand>
</feature>
<proteinExistence type="inferred from homology"/>
<evidence type="ECO:0000256" key="3">
    <source>
        <dbReference type="ARBA" id="ARBA00022643"/>
    </source>
</evidence>
<feature type="binding site" evidence="5 7">
    <location>
        <position position="193"/>
    </location>
    <ligand>
        <name>FMN</name>
        <dbReference type="ChEBI" id="CHEBI:58210"/>
    </ligand>
</feature>
<comment type="function">
    <text evidence="5">Catalyzes the oxidation of either pyridoxine 5'-phosphate (PNP) or pyridoxamine 5'-phosphate (PMP) into pyridoxal 5'-phosphate (PLP).</text>
</comment>
<comment type="similarity">
    <text evidence="1 5">Belongs to the pyridoxamine 5'-phosphate oxidase family.</text>
</comment>
<dbReference type="UniPathway" id="UPA01068">
    <property type="reaction ID" value="UER00304"/>
</dbReference>
<sequence length="211" mass="24380">MEIDQWRREYVSGGLSRADLCDTPLEQFDKWLQELAPAGLSDPSSMILATADANGRPSQRVVLLKGYGDKGFTFFTNLQSQKARDIAANPQVCLLFPWHALDRQVIIYGRAEELDRQEAQAYFQTRPRDSQLAAWASHQSEPVESREQLEKAFLQTRERFPDEVPLPDFWGGYRVVPDTVEFWQGRASRLHDRFMYLLQDDGSWKVERLSP</sequence>
<dbReference type="AlphaFoldDB" id="A0A1G8V141"/>
<dbReference type="GO" id="GO:0004733">
    <property type="term" value="F:pyridoxamine phosphate oxidase activity"/>
    <property type="evidence" value="ECO:0007669"/>
    <property type="project" value="UniProtKB-UniRule"/>
</dbReference>
<evidence type="ECO:0000256" key="4">
    <source>
        <dbReference type="ARBA" id="ARBA00023002"/>
    </source>
</evidence>
<evidence type="ECO:0000313" key="10">
    <source>
        <dbReference type="EMBL" id="SDJ59065.1"/>
    </source>
</evidence>
<feature type="domain" description="Pyridoxamine 5'-phosphate oxidase N-terminal" evidence="8">
    <location>
        <begin position="38"/>
        <end position="157"/>
    </location>
</feature>
<feature type="binding site" evidence="5 7">
    <location>
        <position position="82"/>
    </location>
    <ligand>
        <name>FMN</name>
        <dbReference type="ChEBI" id="CHEBI:58210"/>
    </ligand>
</feature>
<feature type="binding site" evidence="5 7">
    <location>
        <begin position="75"/>
        <end position="76"/>
    </location>
    <ligand>
        <name>FMN</name>
        <dbReference type="ChEBI" id="CHEBI:58210"/>
    </ligand>
</feature>
<evidence type="ECO:0000259" key="9">
    <source>
        <dbReference type="Pfam" id="PF10590"/>
    </source>
</evidence>
<feature type="binding site" evidence="5 6">
    <location>
        <position position="130"/>
    </location>
    <ligand>
        <name>substrate</name>
    </ligand>
</feature>
<feature type="binding site" evidence="5 7">
    <location>
        <begin position="139"/>
        <end position="140"/>
    </location>
    <ligand>
        <name>FMN</name>
        <dbReference type="ChEBI" id="CHEBI:58210"/>
    </ligand>
</feature>
<comment type="catalytic activity">
    <reaction evidence="5">
        <text>pyridoxamine 5'-phosphate + O2 + H2O = pyridoxal 5'-phosphate + H2O2 + NH4(+)</text>
        <dbReference type="Rhea" id="RHEA:15817"/>
        <dbReference type="ChEBI" id="CHEBI:15377"/>
        <dbReference type="ChEBI" id="CHEBI:15379"/>
        <dbReference type="ChEBI" id="CHEBI:16240"/>
        <dbReference type="ChEBI" id="CHEBI:28938"/>
        <dbReference type="ChEBI" id="CHEBI:58451"/>
        <dbReference type="ChEBI" id="CHEBI:597326"/>
        <dbReference type="EC" id="1.4.3.5"/>
    </reaction>
</comment>
<dbReference type="InterPro" id="IPR011576">
    <property type="entry name" value="Pyridox_Oxase_N"/>
</dbReference>
<dbReference type="InterPro" id="IPR012349">
    <property type="entry name" value="Split_barrel_FMN-bd"/>
</dbReference>
<comment type="cofactor">
    <cofactor evidence="5 7">
        <name>FMN</name>
        <dbReference type="ChEBI" id="CHEBI:58210"/>
    </cofactor>
    <text evidence="5 7">Binds 1 FMN per subunit.</text>
</comment>
<dbReference type="GO" id="GO:0008615">
    <property type="term" value="P:pyridoxine biosynthetic process"/>
    <property type="evidence" value="ECO:0007669"/>
    <property type="project" value="UniProtKB-UniRule"/>
</dbReference>
<dbReference type="Gene3D" id="2.30.110.10">
    <property type="entry name" value="Electron Transport, Fmn-binding Protein, Chain A"/>
    <property type="match status" value="1"/>
</dbReference>
<evidence type="ECO:0000256" key="5">
    <source>
        <dbReference type="HAMAP-Rule" id="MF_01629"/>
    </source>
</evidence>
<keyword evidence="5" id="KW-0664">Pyridoxine biosynthesis</keyword>
<comment type="pathway">
    <text evidence="5">Cofactor metabolism; pyridoxal 5'-phosphate salvage; pyridoxal 5'-phosphate from pyridoxamine 5'-phosphate: step 1/1.</text>
</comment>
<feature type="binding site" evidence="5 6">
    <location>
        <begin position="189"/>
        <end position="191"/>
    </location>
    <ligand>
        <name>substrate</name>
    </ligand>
</feature>
<keyword evidence="4 5" id="KW-0560">Oxidoreductase</keyword>
<dbReference type="Proteomes" id="UP000199305">
    <property type="component" value="Unassembled WGS sequence"/>
</dbReference>
<dbReference type="RefSeq" id="WP_091507050.1">
    <property type="nucleotide sequence ID" value="NZ_FNFH01000001.1"/>
</dbReference>
<keyword evidence="11" id="KW-1185">Reference proteome</keyword>
<dbReference type="NCBIfam" id="NF004231">
    <property type="entry name" value="PRK05679.1"/>
    <property type="match status" value="1"/>
</dbReference>
<comment type="pathway">
    <text evidence="5">Cofactor metabolism; pyridoxal 5'-phosphate salvage; pyridoxal 5'-phosphate from pyridoxine 5'-phosphate: step 1/1.</text>
</comment>
<feature type="binding site" evidence="5 6">
    <location>
        <position position="122"/>
    </location>
    <ligand>
        <name>substrate</name>
    </ligand>
</feature>
<evidence type="ECO:0000313" key="11">
    <source>
        <dbReference type="Proteomes" id="UP000199305"/>
    </source>
</evidence>
<evidence type="ECO:0000256" key="2">
    <source>
        <dbReference type="ARBA" id="ARBA00022630"/>
    </source>
</evidence>
<comment type="caution">
    <text evidence="5">Lacks conserved residue(s) required for the propagation of feature annotation.</text>
</comment>
<dbReference type="OrthoDB" id="9780392at2"/>
<dbReference type="PANTHER" id="PTHR10851">
    <property type="entry name" value="PYRIDOXINE-5-PHOSPHATE OXIDASE"/>
    <property type="match status" value="1"/>
</dbReference>
<feature type="binding site" evidence="5 6">
    <location>
        <position position="126"/>
    </location>
    <ligand>
        <name>substrate</name>
    </ligand>
</feature>
<dbReference type="InterPro" id="IPR000659">
    <property type="entry name" value="Pyridox_Oxase"/>
</dbReference>
<feature type="domain" description="Pyridoxine 5'-phosphate oxidase dimerisation C-terminal" evidence="9">
    <location>
        <begin position="170"/>
        <end position="211"/>
    </location>
</feature>
<keyword evidence="2 5" id="KW-0285">Flavoprotein</keyword>
<dbReference type="InterPro" id="IPR019576">
    <property type="entry name" value="Pyridoxamine_oxidase_dimer_C"/>
</dbReference>
<dbReference type="Pfam" id="PF01243">
    <property type="entry name" value="PNPOx_N"/>
    <property type="match status" value="1"/>
</dbReference>
<evidence type="ECO:0000256" key="1">
    <source>
        <dbReference type="ARBA" id="ARBA00007301"/>
    </source>
</evidence>
<dbReference type="InterPro" id="IPR019740">
    <property type="entry name" value="Pyridox_Oxase_CS"/>
</dbReference>